<comment type="caution">
    <text evidence="5">The sequence shown here is derived from an EMBL/GenBank/DDBJ whole genome shotgun (WGS) entry which is preliminary data.</text>
</comment>
<dbReference type="InterPro" id="IPR029044">
    <property type="entry name" value="Nucleotide-diphossugar_trans"/>
</dbReference>
<dbReference type="Pfam" id="PF00535">
    <property type="entry name" value="Glycos_transf_2"/>
    <property type="match status" value="1"/>
</dbReference>
<keyword evidence="6" id="KW-1185">Reference proteome</keyword>
<proteinExistence type="predicted"/>
<feature type="domain" description="Glycosyltransferase 2-like" evidence="3">
    <location>
        <begin position="18"/>
        <end position="180"/>
    </location>
</feature>
<name>A0ABW4U337_9HYPH</name>
<evidence type="ECO:0000313" key="5">
    <source>
        <dbReference type="EMBL" id="MFD1981903.1"/>
    </source>
</evidence>
<evidence type="ECO:0000259" key="4">
    <source>
        <dbReference type="Pfam" id="PF26629"/>
    </source>
</evidence>
<dbReference type="SUPFAM" id="SSF53448">
    <property type="entry name" value="Nucleotide-diphospho-sugar transferases"/>
    <property type="match status" value="1"/>
</dbReference>
<dbReference type="Pfam" id="PF26629">
    <property type="entry name" value="GT2_TM_C"/>
    <property type="match status" value="1"/>
</dbReference>
<evidence type="ECO:0000313" key="6">
    <source>
        <dbReference type="Proteomes" id="UP001597405"/>
    </source>
</evidence>
<dbReference type="Proteomes" id="UP001597405">
    <property type="component" value="Unassembled WGS sequence"/>
</dbReference>
<sequence length="433" mass="46812">MNAVTAIRATATKQLELTILMPCLNEAETLAVCIGKARAFLDQAGISGEVLISDNGSTDGSQAIAEESGARVVPVAQKGYGAALLGGIAAAKGRFIIMGDADDSYDFGALEAFVVRLRDGADLVMGNRFQGGIEAGAMPPLHRYLGNPVLSFVGRLFFRIKTGDFHCGLRGFNADSIRKLDLQTTGMEFASEMVVRGALAGLRIEEVPTTLKPDGRSRPPHLRTWRDGWRHLKFLLVYNPRWMFFIPGTVLGGLGIVFAALLVFGPLRVINNLSLDLNTFVAACFMVVTGVQLITFGAISRYYAEITGILPRSSRSDWLTRTISTDRLAANAGICFAGGVLFFGYAVARWAHLGFGPLNDSEIPRIVVLGLSLMVISLQAFFSAFLLGVLEIPVKRLKAGQAGRSNEFRANELRANELRTDESPANQTPPRDA</sequence>
<reference evidence="6" key="1">
    <citation type="journal article" date="2019" name="Int. J. Syst. Evol. Microbiol.">
        <title>The Global Catalogue of Microorganisms (GCM) 10K type strain sequencing project: providing services to taxonomists for standard genome sequencing and annotation.</title>
        <authorList>
            <consortium name="The Broad Institute Genomics Platform"/>
            <consortium name="The Broad Institute Genome Sequencing Center for Infectious Disease"/>
            <person name="Wu L."/>
            <person name="Ma J."/>
        </authorList>
    </citation>
    <scope>NUCLEOTIDE SEQUENCE [LARGE SCALE GENOMIC DNA]</scope>
    <source>
        <strain evidence="6">CGMCC 1.16225</strain>
    </source>
</reference>
<organism evidence="5 6">
    <name type="scientific">Mesorhizobium newzealandense</name>
    <dbReference type="NCBI Taxonomy" id="1300302"/>
    <lineage>
        <taxon>Bacteria</taxon>
        <taxon>Pseudomonadati</taxon>
        <taxon>Pseudomonadota</taxon>
        <taxon>Alphaproteobacteria</taxon>
        <taxon>Hyphomicrobiales</taxon>
        <taxon>Phyllobacteriaceae</taxon>
        <taxon>Mesorhizobium</taxon>
    </lineage>
</organism>
<evidence type="ECO:0000259" key="3">
    <source>
        <dbReference type="Pfam" id="PF00535"/>
    </source>
</evidence>
<feature type="transmembrane region" description="Helical" evidence="2">
    <location>
        <begin position="366"/>
        <end position="390"/>
    </location>
</feature>
<keyword evidence="2" id="KW-1133">Transmembrane helix</keyword>
<feature type="transmembrane region" description="Helical" evidence="2">
    <location>
        <begin position="279"/>
        <end position="304"/>
    </location>
</feature>
<dbReference type="InterPro" id="IPR058718">
    <property type="entry name" value="Agl6_TM_C"/>
</dbReference>
<dbReference type="Gene3D" id="3.90.550.10">
    <property type="entry name" value="Spore Coat Polysaccharide Biosynthesis Protein SpsA, Chain A"/>
    <property type="match status" value="1"/>
</dbReference>
<dbReference type="InterPro" id="IPR001173">
    <property type="entry name" value="Glyco_trans_2-like"/>
</dbReference>
<feature type="compositionally biased region" description="Polar residues" evidence="1">
    <location>
        <begin position="423"/>
        <end position="433"/>
    </location>
</feature>
<dbReference type="InterPro" id="IPR050256">
    <property type="entry name" value="Glycosyltransferase_2"/>
</dbReference>
<feature type="region of interest" description="Disordered" evidence="1">
    <location>
        <begin position="411"/>
        <end position="433"/>
    </location>
</feature>
<evidence type="ECO:0000256" key="2">
    <source>
        <dbReference type="SAM" id="Phobius"/>
    </source>
</evidence>
<dbReference type="EMBL" id="JBHUGZ010000002">
    <property type="protein sequence ID" value="MFD1981903.1"/>
    <property type="molecule type" value="Genomic_DNA"/>
</dbReference>
<keyword evidence="2" id="KW-0812">Transmembrane</keyword>
<feature type="transmembrane region" description="Helical" evidence="2">
    <location>
        <begin position="242"/>
        <end position="267"/>
    </location>
</feature>
<dbReference type="PANTHER" id="PTHR48090">
    <property type="entry name" value="UNDECAPRENYL-PHOSPHATE 4-DEOXY-4-FORMAMIDO-L-ARABINOSE TRANSFERASE-RELATED"/>
    <property type="match status" value="1"/>
</dbReference>
<dbReference type="PANTHER" id="PTHR48090:SF7">
    <property type="entry name" value="RFBJ PROTEIN"/>
    <property type="match status" value="1"/>
</dbReference>
<dbReference type="CDD" id="cd04179">
    <property type="entry name" value="DPM_DPG-synthase_like"/>
    <property type="match status" value="1"/>
</dbReference>
<keyword evidence="2" id="KW-0472">Membrane</keyword>
<dbReference type="RefSeq" id="WP_379093955.1">
    <property type="nucleotide sequence ID" value="NZ_JBHUGZ010000002.1"/>
</dbReference>
<feature type="compositionally biased region" description="Basic and acidic residues" evidence="1">
    <location>
        <begin position="411"/>
        <end position="422"/>
    </location>
</feature>
<evidence type="ECO:0000256" key="1">
    <source>
        <dbReference type="SAM" id="MobiDB-lite"/>
    </source>
</evidence>
<protein>
    <submittedName>
        <fullName evidence="5">Glycosyltransferase family 2 protein</fullName>
    </submittedName>
</protein>
<feature type="domain" description="Low-salt glycan biosynthesis hexosyltransferase Agl6 C-terminal transmembrane region" evidence="4">
    <location>
        <begin position="299"/>
        <end position="390"/>
    </location>
</feature>
<feature type="transmembrane region" description="Helical" evidence="2">
    <location>
        <begin position="325"/>
        <end position="346"/>
    </location>
</feature>
<accession>A0ABW4U337</accession>
<gene>
    <name evidence="5" type="ORF">ACFSOZ_04255</name>
</gene>